<dbReference type="InterPro" id="IPR000477">
    <property type="entry name" value="RT_dom"/>
</dbReference>
<dbReference type="GO" id="GO:0003676">
    <property type="term" value="F:nucleic acid binding"/>
    <property type="evidence" value="ECO:0007669"/>
    <property type="project" value="InterPro"/>
</dbReference>
<dbReference type="PROSITE" id="PS50879">
    <property type="entry name" value="RNASE_H_1"/>
    <property type="match status" value="1"/>
</dbReference>
<keyword evidence="5" id="KW-1185">Reference proteome</keyword>
<dbReference type="InterPro" id="IPR052560">
    <property type="entry name" value="RdDP_mobile_element"/>
</dbReference>
<evidence type="ECO:0000256" key="1">
    <source>
        <dbReference type="SAM" id="MobiDB-lite"/>
    </source>
</evidence>
<name>A0A0J7N520_LASNI</name>
<accession>A0A0J7N520</accession>
<reference evidence="4 5" key="1">
    <citation type="submission" date="2015-04" db="EMBL/GenBank/DDBJ databases">
        <title>Lasius niger genome sequencing.</title>
        <authorList>
            <person name="Konorov E.A."/>
            <person name="Nikitin M.A."/>
            <person name="Kirill M.V."/>
            <person name="Chang P."/>
        </authorList>
    </citation>
    <scope>NUCLEOTIDE SEQUENCE [LARGE SCALE GENOMIC DNA]</scope>
    <source>
        <tissue evidence="4">Whole</tissue>
    </source>
</reference>
<dbReference type="Pfam" id="PF14529">
    <property type="entry name" value="Exo_endo_phos_2"/>
    <property type="match status" value="1"/>
</dbReference>
<dbReference type="CDD" id="cd09276">
    <property type="entry name" value="Rnase_HI_RT_non_LTR"/>
    <property type="match status" value="1"/>
</dbReference>
<dbReference type="InterPro" id="IPR012337">
    <property type="entry name" value="RNaseH-like_sf"/>
</dbReference>
<dbReference type="SUPFAM" id="SSF56219">
    <property type="entry name" value="DNase I-like"/>
    <property type="match status" value="1"/>
</dbReference>
<feature type="compositionally biased region" description="Polar residues" evidence="1">
    <location>
        <begin position="117"/>
        <end position="137"/>
    </location>
</feature>
<evidence type="ECO:0000313" key="4">
    <source>
        <dbReference type="EMBL" id="KMQ87785.1"/>
    </source>
</evidence>
<feature type="domain" description="Reverse transcriptase" evidence="2">
    <location>
        <begin position="703"/>
        <end position="977"/>
    </location>
</feature>
<dbReference type="InterPro" id="IPR036691">
    <property type="entry name" value="Endo/exonu/phosph_ase_sf"/>
</dbReference>
<dbReference type="OrthoDB" id="7701067at2759"/>
<dbReference type="InterPro" id="IPR043502">
    <property type="entry name" value="DNA/RNA_pol_sf"/>
</dbReference>
<dbReference type="EMBL" id="LBMM01009918">
    <property type="protein sequence ID" value="KMQ87785.1"/>
    <property type="molecule type" value="Genomic_DNA"/>
</dbReference>
<dbReference type="GO" id="GO:0004523">
    <property type="term" value="F:RNA-DNA hybrid ribonuclease activity"/>
    <property type="evidence" value="ECO:0007669"/>
    <property type="project" value="InterPro"/>
</dbReference>
<gene>
    <name evidence="4" type="ORF">RF55_12846</name>
</gene>
<evidence type="ECO:0000259" key="2">
    <source>
        <dbReference type="PROSITE" id="PS50878"/>
    </source>
</evidence>
<evidence type="ECO:0000313" key="5">
    <source>
        <dbReference type="Proteomes" id="UP000036403"/>
    </source>
</evidence>
<dbReference type="CDD" id="cd01650">
    <property type="entry name" value="RT_nLTR_like"/>
    <property type="match status" value="1"/>
</dbReference>
<dbReference type="GO" id="GO:0042575">
    <property type="term" value="C:DNA polymerase complex"/>
    <property type="evidence" value="ECO:0007669"/>
    <property type="project" value="UniProtKB-ARBA"/>
</dbReference>
<dbReference type="Proteomes" id="UP000036403">
    <property type="component" value="Unassembled WGS sequence"/>
</dbReference>
<dbReference type="STRING" id="67767.A0A0J7N520"/>
<dbReference type="PANTHER" id="PTHR36688:SF2">
    <property type="entry name" value="ENDONUCLEASE_EXONUCLEASE_PHOSPHATASE DOMAIN-CONTAINING PROTEIN"/>
    <property type="match status" value="1"/>
</dbReference>
<feature type="domain" description="RNase H type-1" evidence="3">
    <location>
        <begin position="1184"/>
        <end position="1320"/>
    </location>
</feature>
<dbReference type="PANTHER" id="PTHR36688">
    <property type="entry name" value="ENDO/EXONUCLEASE/PHOSPHATASE DOMAIN-CONTAINING PROTEIN"/>
    <property type="match status" value="1"/>
</dbReference>
<feature type="region of interest" description="Disordered" evidence="1">
    <location>
        <begin position="117"/>
        <end position="142"/>
    </location>
</feature>
<dbReference type="InterPro" id="IPR005135">
    <property type="entry name" value="Endo/exonuclease/phosphatase"/>
</dbReference>
<dbReference type="SUPFAM" id="SSF53098">
    <property type="entry name" value="Ribonuclease H-like"/>
    <property type="match status" value="1"/>
</dbReference>
<sequence length="1479" mass="169269">MHTTPEKNQVISSNNEEDVDMETLTSPICAKAITNSTQKTLVTPEDRSNTISLPADDRHVAKTRKMTLKRNSSLIPDNLSERKKPSIEAQDSRLLNKYSLDSKPPFVVNIERLSPLLSPQDTPENTKVQDSEATSASNHKEIKNFRQSESKQYGIIALGKRIAKHIDIFKHAFDLKSSGRNKFTVSFCEGSTANKFVDHFNKNKNIIFQGESWLAYIPNYKVIKQYIIRGVDDNNSAEELLTHIRPPPDWGILWTPPFEIVRLKRVVQSKQDDNTVTTQYADTNTYIARFRTTAPPPSLIYMGKRLFLEPFIQRVRRCQRCQRFGHLSKFCRSSALNSICPRCGENLSSSSHENNIFIICGDINGKSPLWSSHHHHWSDSEGGKIEMAITNSNLLCLNDGSMTWSSADLSVSSALDITITSPSIANKCNWLALEDKYGSDHYPTITNINETIPATSFGRPSFSTSRVCWDTFQATCRTKALNFKIDSKDLNSTYEKLLNVIYDALLSSGATKHNHNKPLRKAPTPWWDNECNELIQEKSSYFKAFKAHPNMDNLQHYIEAGKKNTKIFTRKKREKFREYCSSFDINTPISKVWRHIHAFTNPRQGMNSHNIISEQQFNEAFEKIAPTRPIPQQHNMQEIRNIPPIVSELDSSYMLHSFSPMEYEAAIASLKLHAASGPDLISNKIIKQFPIEMHTLILKIFNLMFHKSTFPSKWNDYFVIFIPKPGNKRALRPIALSNNLHKIFEKLLLKRIEWWSENNNILPNFQFGFRRGLSCIDSVSTLITKIRMANHQRKYTGVLFLDLVGAFDNVIPEVLLILLDKYKIPRKIITYVGATTCHRNLIGYAAGAALQQRHTTRGLPQGSILSPILFNLYVALIETCLPLPVHILMYADDIAIYCSHESLNHIKIHLNLAIVRIQHFLKNLGLTISPTKSMYTIFSNQKPRNLRISMRRSLFSLNILGEPVPCAWTPRFLGIYLDTELNWKAHIANMKNKINPRINVLKAITGIRWGAHPKILLTIYKGFIRSVLDWGCQIFHPIDNGLLLKANRLQYAFLRIVSGMMRTTPTNVLLDINGEQPLKTRWQFLRKKFLCRVSARQTHPLNVILKSLIPLYRNDRPPLGALVDTFISNIHLFNQVEQFQLPGYLEYSYLTRHFQPSIDTLSGFIRNDKNNNIIDSFNKLLSEQNFDVTFYTDGSKDRIGEIERTGYAVTSPEINLNIKKRINNHSTVFDAEASAVEEAVKYIFTNKIPKALILSDSLSVLSNLQTPDCSDTDHHAILRIRSHLYHCKKQNLVVKLLWIPSHRGIAGNERADTLAKESLHLPDPFLISKCHYTNLYSKFKQSSKNKAIEILRSESLFKGARYFAKIESPLSTPWYSSIREGLTRPVITMISRIRSHHAAVRSHLWEKNIITSPECPCGHTRQDLNHVFFHCPDYIDQSDSLVTSLYQTNTLMTLDIFSIAFSKNTKGQFHQPRLRLTDG</sequence>
<dbReference type="GO" id="GO:0071897">
    <property type="term" value="P:DNA biosynthetic process"/>
    <property type="evidence" value="ECO:0007669"/>
    <property type="project" value="UniProtKB-ARBA"/>
</dbReference>
<dbReference type="SUPFAM" id="SSF56672">
    <property type="entry name" value="DNA/RNA polymerases"/>
    <property type="match status" value="1"/>
</dbReference>
<comment type="caution">
    <text evidence="4">The sequence shown here is derived from an EMBL/GenBank/DDBJ whole genome shotgun (WGS) entry which is preliminary data.</text>
</comment>
<protein>
    <submittedName>
        <fullName evidence="4">Pol-like protein</fullName>
    </submittedName>
</protein>
<dbReference type="Gene3D" id="3.60.10.10">
    <property type="entry name" value="Endonuclease/exonuclease/phosphatase"/>
    <property type="match status" value="1"/>
</dbReference>
<dbReference type="InterPro" id="IPR036397">
    <property type="entry name" value="RNaseH_sf"/>
</dbReference>
<evidence type="ECO:0000259" key="3">
    <source>
        <dbReference type="PROSITE" id="PS50879"/>
    </source>
</evidence>
<organism evidence="4 5">
    <name type="scientific">Lasius niger</name>
    <name type="common">Black garden ant</name>
    <dbReference type="NCBI Taxonomy" id="67767"/>
    <lineage>
        <taxon>Eukaryota</taxon>
        <taxon>Metazoa</taxon>
        <taxon>Ecdysozoa</taxon>
        <taxon>Arthropoda</taxon>
        <taxon>Hexapoda</taxon>
        <taxon>Insecta</taxon>
        <taxon>Pterygota</taxon>
        <taxon>Neoptera</taxon>
        <taxon>Endopterygota</taxon>
        <taxon>Hymenoptera</taxon>
        <taxon>Apocrita</taxon>
        <taxon>Aculeata</taxon>
        <taxon>Formicoidea</taxon>
        <taxon>Formicidae</taxon>
        <taxon>Formicinae</taxon>
        <taxon>Lasius</taxon>
        <taxon>Lasius</taxon>
    </lineage>
</organism>
<dbReference type="PROSITE" id="PS50878">
    <property type="entry name" value="RT_POL"/>
    <property type="match status" value="1"/>
</dbReference>
<dbReference type="InterPro" id="IPR002156">
    <property type="entry name" value="RNaseH_domain"/>
</dbReference>
<dbReference type="PaxDb" id="67767-A0A0J7N520"/>
<proteinExistence type="predicted"/>
<dbReference type="Gene3D" id="3.30.420.10">
    <property type="entry name" value="Ribonuclease H-like superfamily/Ribonuclease H"/>
    <property type="match status" value="1"/>
</dbReference>
<dbReference type="Pfam" id="PF00078">
    <property type="entry name" value="RVT_1"/>
    <property type="match status" value="1"/>
</dbReference>
<dbReference type="Pfam" id="PF00075">
    <property type="entry name" value="RNase_H"/>
    <property type="match status" value="1"/>
</dbReference>